<protein>
    <recommendedName>
        <fullName evidence="6">NnrU domain-containing protein</fullName>
    </recommendedName>
</protein>
<dbReference type="GO" id="GO:0016020">
    <property type="term" value="C:membrane"/>
    <property type="evidence" value="ECO:0007669"/>
    <property type="project" value="UniProtKB-SubCell"/>
</dbReference>
<feature type="transmembrane region" description="Helical" evidence="5">
    <location>
        <begin position="160"/>
        <end position="180"/>
    </location>
</feature>
<dbReference type="Proteomes" id="UP000309550">
    <property type="component" value="Unassembled WGS sequence"/>
</dbReference>
<keyword evidence="4 5" id="KW-0472">Membrane</keyword>
<dbReference type="EMBL" id="VANS01000003">
    <property type="protein sequence ID" value="TMM51601.1"/>
    <property type="molecule type" value="Genomic_DNA"/>
</dbReference>
<evidence type="ECO:0000313" key="8">
    <source>
        <dbReference type="Proteomes" id="UP000309550"/>
    </source>
</evidence>
<evidence type="ECO:0000256" key="3">
    <source>
        <dbReference type="ARBA" id="ARBA00022989"/>
    </source>
</evidence>
<keyword evidence="8" id="KW-1185">Reference proteome</keyword>
<reference evidence="7 8" key="1">
    <citation type="submission" date="2019-05" db="EMBL/GenBank/DDBJ databases">
        <title>Sulfitobacter sabulilitoris sp. nov., isolated from a marine sand.</title>
        <authorList>
            <person name="Yoon J.-H."/>
        </authorList>
    </citation>
    <scope>NUCLEOTIDE SEQUENCE [LARGE SCALE GENOMIC DNA]</scope>
    <source>
        <strain evidence="7 8">HSMS-29</strain>
    </source>
</reference>
<keyword evidence="3 5" id="KW-1133">Transmembrane helix</keyword>
<feature type="domain" description="NnrU" evidence="6">
    <location>
        <begin position="3"/>
        <end position="182"/>
    </location>
</feature>
<comment type="subcellular location">
    <subcellularLocation>
        <location evidence="1">Membrane</location>
        <topology evidence="1">Multi-pass membrane protein</topology>
    </subcellularLocation>
</comment>
<sequence length="185" mass="19667">MALMILGLVLWAGAHLFKRLMPAQRAAMGTAGKGVVALVLGASVVAMVLGYRWADFVPVWSPPAVMVHVNNAAMLLAFWVYGSSAAKGAKAWPASTIRHPQLTAVKIWAVAHLLVNGDLASIILFGGMLAWAVAEVIVINRAEPGWAAPLHAGRATYIRLSVITVVIFAIVTAIHTWAGVWPFPS</sequence>
<feature type="transmembrane region" description="Helical" evidence="5">
    <location>
        <begin position="35"/>
        <end position="53"/>
    </location>
</feature>
<keyword evidence="2 5" id="KW-0812">Transmembrane</keyword>
<evidence type="ECO:0000256" key="2">
    <source>
        <dbReference type="ARBA" id="ARBA00022692"/>
    </source>
</evidence>
<accession>A0A5S3PCL8</accession>
<evidence type="ECO:0000256" key="4">
    <source>
        <dbReference type="ARBA" id="ARBA00023136"/>
    </source>
</evidence>
<evidence type="ECO:0000313" key="7">
    <source>
        <dbReference type="EMBL" id="TMM51601.1"/>
    </source>
</evidence>
<dbReference type="RefSeq" id="WP_138662676.1">
    <property type="nucleotide sequence ID" value="NZ_VANS01000003.1"/>
</dbReference>
<comment type="caution">
    <text evidence="7">The sequence shown here is derived from an EMBL/GenBank/DDBJ whole genome shotgun (WGS) entry which is preliminary data.</text>
</comment>
<dbReference type="InterPro" id="IPR009915">
    <property type="entry name" value="NnrU_dom"/>
</dbReference>
<organism evidence="7 8">
    <name type="scientific">Sulfitobacter sabulilitoris</name>
    <dbReference type="NCBI Taxonomy" id="2562655"/>
    <lineage>
        <taxon>Bacteria</taxon>
        <taxon>Pseudomonadati</taxon>
        <taxon>Pseudomonadota</taxon>
        <taxon>Alphaproteobacteria</taxon>
        <taxon>Rhodobacterales</taxon>
        <taxon>Roseobacteraceae</taxon>
        <taxon>Sulfitobacter</taxon>
    </lineage>
</organism>
<dbReference type="Pfam" id="PF07298">
    <property type="entry name" value="NnrU"/>
    <property type="match status" value="1"/>
</dbReference>
<feature type="transmembrane region" description="Helical" evidence="5">
    <location>
        <begin position="119"/>
        <end position="139"/>
    </location>
</feature>
<dbReference type="OrthoDB" id="5293641at2"/>
<gene>
    <name evidence="7" type="ORF">FDT80_12635</name>
</gene>
<feature type="transmembrane region" description="Helical" evidence="5">
    <location>
        <begin position="65"/>
        <end position="82"/>
    </location>
</feature>
<evidence type="ECO:0000256" key="1">
    <source>
        <dbReference type="ARBA" id="ARBA00004141"/>
    </source>
</evidence>
<proteinExistence type="predicted"/>
<name>A0A5S3PCL8_9RHOB</name>
<evidence type="ECO:0000256" key="5">
    <source>
        <dbReference type="SAM" id="Phobius"/>
    </source>
</evidence>
<dbReference type="AlphaFoldDB" id="A0A5S3PCL8"/>
<evidence type="ECO:0000259" key="6">
    <source>
        <dbReference type="Pfam" id="PF07298"/>
    </source>
</evidence>